<dbReference type="EMBL" id="JAAOIC020000039">
    <property type="protein sequence ID" value="KAG8039134.1"/>
    <property type="molecule type" value="Genomic_DNA"/>
</dbReference>
<proteinExistence type="predicted"/>
<gene>
    <name evidence="1" type="ORF">G9C98_003441</name>
</gene>
<comment type="caution">
    <text evidence="1">The sequence shown here is derived from an EMBL/GenBank/DDBJ whole genome shotgun (WGS) entry which is preliminary data.</text>
</comment>
<dbReference type="Pfam" id="PF05219">
    <property type="entry name" value="DREV"/>
    <property type="match status" value="1"/>
</dbReference>
<keyword evidence="2" id="KW-1185">Reference proteome</keyword>
<accession>A0A8J5R6G9</accession>
<reference evidence="1" key="1">
    <citation type="submission" date="2020-03" db="EMBL/GenBank/DDBJ databases">
        <authorList>
            <person name="Chebbi M.A."/>
            <person name="Drezen J.M."/>
        </authorList>
    </citation>
    <scope>NUCLEOTIDE SEQUENCE</scope>
    <source>
        <tissue evidence="1">Whole body</tissue>
    </source>
</reference>
<dbReference type="GO" id="GO:0106370">
    <property type="term" value="F:protein-L-histidine N-pros-methyltransferase activity"/>
    <property type="evidence" value="ECO:0007669"/>
    <property type="project" value="InterPro"/>
</dbReference>
<protein>
    <submittedName>
        <fullName evidence="1">Uncharacterized protein</fullName>
    </submittedName>
</protein>
<sequence>MRIRWYRVDKTKIREDILKLWKPLGVGERKDQPDKSAEDFLARSANKSDSLLLQVWHSLATSALSRFITRTSING</sequence>
<dbReference type="OrthoDB" id="199041at2759"/>
<name>A0A8J5R6G9_9HYME</name>
<evidence type="ECO:0000313" key="1">
    <source>
        <dbReference type="EMBL" id="KAG8039134.1"/>
    </source>
</evidence>
<reference evidence="1" key="2">
    <citation type="submission" date="2021-04" db="EMBL/GenBank/DDBJ databases">
        <title>Genome-wide patterns of bracovirus chromosomal integration into multiple host tissues during parasitism.</title>
        <authorList>
            <person name="Chebbi M.A.C."/>
        </authorList>
    </citation>
    <scope>NUCLEOTIDE SEQUENCE</scope>
    <source>
        <tissue evidence="1">Whole body</tissue>
    </source>
</reference>
<dbReference type="InterPro" id="IPR007884">
    <property type="entry name" value="METL9"/>
</dbReference>
<dbReference type="Proteomes" id="UP000729913">
    <property type="component" value="Unassembled WGS sequence"/>
</dbReference>
<organism evidence="1 2">
    <name type="scientific">Cotesia typhae</name>
    <dbReference type="NCBI Taxonomy" id="2053667"/>
    <lineage>
        <taxon>Eukaryota</taxon>
        <taxon>Metazoa</taxon>
        <taxon>Ecdysozoa</taxon>
        <taxon>Arthropoda</taxon>
        <taxon>Hexapoda</taxon>
        <taxon>Insecta</taxon>
        <taxon>Pterygota</taxon>
        <taxon>Neoptera</taxon>
        <taxon>Endopterygota</taxon>
        <taxon>Hymenoptera</taxon>
        <taxon>Apocrita</taxon>
        <taxon>Ichneumonoidea</taxon>
        <taxon>Braconidae</taxon>
        <taxon>Microgastrinae</taxon>
        <taxon>Cotesia</taxon>
    </lineage>
</organism>
<evidence type="ECO:0000313" key="2">
    <source>
        <dbReference type="Proteomes" id="UP000729913"/>
    </source>
</evidence>
<dbReference type="AlphaFoldDB" id="A0A8J5R6G9"/>